<organism evidence="2 3">
    <name type="scientific">Hyalella azteca</name>
    <name type="common">Amphipod</name>
    <dbReference type="NCBI Taxonomy" id="294128"/>
    <lineage>
        <taxon>Eukaryota</taxon>
        <taxon>Metazoa</taxon>
        <taxon>Ecdysozoa</taxon>
        <taxon>Arthropoda</taxon>
        <taxon>Crustacea</taxon>
        <taxon>Multicrustacea</taxon>
        <taxon>Malacostraca</taxon>
        <taxon>Eumalacostraca</taxon>
        <taxon>Peracarida</taxon>
        <taxon>Amphipoda</taxon>
        <taxon>Senticaudata</taxon>
        <taxon>Talitrida</taxon>
        <taxon>Talitroidea</taxon>
        <taxon>Hyalellidae</taxon>
        <taxon>Hyalella</taxon>
    </lineage>
</organism>
<dbReference type="Pfam" id="PF06585">
    <property type="entry name" value="JHBP"/>
    <property type="match status" value="1"/>
</dbReference>
<dbReference type="OrthoDB" id="8194225at2759"/>
<evidence type="ECO:0000313" key="3">
    <source>
        <dbReference type="RefSeq" id="XP_047736422.1"/>
    </source>
</evidence>
<dbReference type="Gene3D" id="3.15.10.30">
    <property type="entry name" value="Haemolymph juvenile hormone binding protein"/>
    <property type="match status" value="1"/>
</dbReference>
<keyword evidence="1" id="KW-0732">Signal</keyword>
<name>A0A979FIM9_HYAAZ</name>
<dbReference type="RefSeq" id="XP_047736422.1">
    <property type="nucleotide sequence ID" value="XM_047880466.1"/>
</dbReference>
<accession>A0A979FIM9</accession>
<dbReference type="AlphaFoldDB" id="A0A979FIM9"/>
<evidence type="ECO:0000313" key="2">
    <source>
        <dbReference type="Proteomes" id="UP000694843"/>
    </source>
</evidence>
<feature type="chain" id="PRO_5037732022" evidence="1">
    <location>
        <begin position="23"/>
        <end position="335"/>
    </location>
</feature>
<dbReference type="InterPro" id="IPR038606">
    <property type="entry name" value="To_sf"/>
</dbReference>
<dbReference type="GeneID" id="125177886"/>
<dbReference type="Proteomes" id="UP000694843">
    <property type="component" value="Unplaced"/>
</dbReference>
<reference evidence="3" key="1">
    <citation type="submission" date="2025-08" db="UniProtKB">
        <authorList>
            <consortium name="RefSeq"/>
        </authorList>
    </citation>
    <scope>IDENTIFICATION</scope>
    <source>
        <tissue evidence="3">Whole organism</tissue>
    </source>
</reference>
<protein>
    <submittedName>
        <fullName evidence="3">Uncharacterized protein LOC125177886</fullName>
    </submittedName>
</protein>
<proteinExistence type="predicted"/>
<feature type="signal peptide" evidence="1">
    <location>
        <begin position="1"/>
        <end position="22"/>
    </location>
</feature>
<keyword evidence="2" id="KW-1185">Reference proteome</keyword>
<dbReference type="InterPro" id="IPR010562">
    <property type="entry name" value="Haemolymph_juvenile_hormone-bd"/>
</dbReference>
<dbReference type="KEGG" id="hazt:125177886"/>
<evidence type="ECO:0000256" key="1">
    <source>
        <dbReference type="SAM" id="SignalP"/>
    </source>
</evidence>
<gene>
    <name evidence="3" type="primary">LOC125177886</name>
</gene>
<sequence length="335" mass="37991">MNIKTFLCVTAALTLMIRQTFSTEDNSDKKFYMNNDQQASHELLGCDAAKVAEEAGRHLGETIKDQFLRHSKVNLKNLTLPFLPLISLYQVSLALTNVQILGLEKFTLNVDVLGNKNKSFTFSFPQLTLLADYVAGGHVNDLPFVGESTLNATLIEPSMQVWYWQKPGTKFCALENSTVYQLNLASMDINFDDLNPGQDSGQLINTMLNAYAKDLAFLLTMALNDETKLHPKVDNIVVKIINNKCPMYHSYLAKTLRSIQDEIKLGELRSKIAAPVFEPETKFQRKIQVDSNDNVHDFYFTKKEFSTDLIENMIDVEQELKFSIEEEASKEIEEP</sequence>